<dbReference type="InterPro" id="IPR007219">
    <property type="entry name" value="XnlR_reg_dom"/>
</dbReference>
<keyword evidence="6" id="KW-0539">Nucleus</keyword>
<dbReference type="GO" id="GO:0008270">
    <property type="term" value="F:zinc ion binding"/>
    <property type="evidence" value="ECO:0007669"/>
    <property type="project" value="InterPro"/>
</dbReference>
<dbReference type="GO" id="GO:0005634">
    <property type="term" value="C:nucleus"/>
    <property type="evidence" value="ECO:0007669"/>
    <property type="project" value="UniProtKB-SubCell"/>
</dbReference>
<dbReference type="Gene3D" id="4.10.240.10">
    <property type="entry name" value="Zn(2)-C6 fungal-type DNA-binding domain"/>
    <property type="match status" value="1"/>
</dbReference>
<dbReference type="CDD" id="cd12148">
    <property type="entry name" value="fungal_TF_MHR"/>
    <property type="match status" value="1"/>
</dbReference>
<gene>
    <name evidence="9" type="ORF">V865_007846</name>
</gene>
<dbReference type="AlphaFoldDB" id="A0AAX4KTR4"/>
<dbReference type="InterPro" id="IPR051089">
    <property type="entry name" value="prtT"/>
</dbReference>
<dbReference type="SUPFAM" id="SSF57701">
    <property type="entry name" value="Zn2/Cys6 DNA-binding domain"/>
    <property type="match status" value="1"/>
</dbReference>
<evidence type="ECO:0000259" key="8">
    <source>
        <dbReference type="PROSITE" id="PS50048"/>
    </source>
</evidence>
<dbReference type="PANTHER" id="PTHR31845:SF17">
    <property type="entry name" value="ZN(II)2CYS6 TRANSCRIPTION FACTOR (EUROFUNG)"/>
    <property type="match status" value="1"/>
</dbReference>
<organism evidence="9 10">
    <name type="scientific">Kwoniella europaea PYCC6329</name>
    <dbReference type="NCBI Taxonomy" id="1423913"/>
    <lineage>
        <taxon>Eukaryota</taxon>
        <taxon>Fungi</taxon>
        <taxon>Dikarya</taxon>
        <taxon>Basidiomycota</taxon>
        <taxon>Agaricomycotina</taxon>
        <taxon>Tremellomycetes</taxon>
        <taxon>Tremellales</taxon>
        <taxon>Cryptococcaceae</taxon>
        <taxon>Kwoniella</taxon>
    </lineage>
</organism>
<dbReference type="InterPro" id="IPR001138">
    <property type="entry name" value="Zn2Cys6_DnaBD"/>
</dbReference>
<evidence type="ECO:0000313" key="10">
    <source>
        <dbReference type="Proteomes" id="UP001358614"/>
    </source>
</evidence>
<comment type="subcellular location">
    <subcellularLocation>
        <location evidence="1">Nucleus</location>
    </subcellularLocation>
</comment>
<accession>A0AAX4KTR4</accession>
<evidence type="ECO:0000256" key="6">
    <source>
        <dbReference type="ARBA" id="ARBA00023242"/>
    </source>
</evidence>
<feature type="compositionally biased region" description="Basic and acidic residues" evidence="7">
    <location>
        <begin position="79"/>
        <end position="90"/>
    </location>
</feature>
<evidence type="ECO:0000313" key="9">
    <source>
        <dbReference type="EMBL" id="WWD09718.1"/>
    </source>
</evidence>
<dbReference type="GO" id="GO:0006351">
    <property type="term" value="P:DNA-templated transcription"/>
    <property type="evidence" value="ECO:0007669"/>
    <property type="project" value="InterPro"/>
</dbReference>
<dbReference type="Proteomes" id="UP001358614">
    <property type="component" value="Chromosome 2"/>
</dbReference>
<feature type="region of interest" description="Disordered" evidence="7">
    <location>
        <begin position="636"/>
        <end position="677"/>
    </location>
</feature>
<feature type="domain" description="Zn(2)-C6 fungal-type" evidence="8">
    <location>
        <begin position="26"/>
        <end position="58"/>
    </location>
</feature>
<evidence type="ECO:0000256" key="4">
    <source>
        <dbReference type="ARBA" id="ARBA00023125"/>
    </source>
</evidence>
<dbReference type="InterPro" id="IPR036864">
    <property type="entry name" value="Zn2-C6_fun-type_DNA-bd_sf"/>
</dbReference>
<keyword evidence="5" id="KW-0804">Transcription</keyword>
<dbReference type="SMART" id="SM00906">
    <property type="entry name" value="Fungal_trans"/>
    <property type="match status" value="1"/>
</dbReference>
<evidence type="ECO:0000256" key="2">
    <source>
        <dbReference type="ARBA" id="ARBA00022723"/>
    </source>
</evidence>
<dbReference type="PROSITE" id="PS50048">
    <property type="entry name" value="ZN2_CY6_FUNGAL_2"/>
    <property type="match status" value="1"/>
</dbReference>
<feature type="region of interest" description="Disordered" evidence="7">
    <location>
        <begin position="59"/>
        <end position="97"/>
    </location>
</feature>
<sequence length="704" mass="80176">MDVVSGDHENSVGLVTSQSTASAKISCLACRAAKRKCHTSNSHSPCRRCKNHNITCEYTKHQRGRKKKPPIEDPSQSSGKRDWLFEHNNDPEASGSGITGSFIRSSSIHDLHHNTTTGDHSIDLPPQDKLNIHFSHVIPKEGDSSPFIAGETTHYPDPSVGDNPLLLQHLQSTCPDPVKAGLLTDNDAYELFNFYFQHLNPILAILDPRLHTPTYCIRHSPLLFTSVLTVTAKVVRPKVYAKCMMLANKLVGQAIEFGLCSVEVVQALNLLHHWKKSDDHTSWRRIGYAIRMAQELRLDIRSPRPLANEELKARESLNRERAWFNLVIADYHLAIHHSLPRMLYTQDVDDPEDWVTEHAHLQTPGESSLGPLVTFSRMCRLYADSLGAMGKESENMRTLNWLELERDRWRRRWLENNDRHRFTQPQLSTFRLCDAYFRFHIAEYRLLFIARHGDHDNRIDLHEPNPLSFAFSNCIEAALGVALVLQNDLAPYGYLSHCFYLTWVAMAVTAIWLVKNIAPMYQADRARVIRLLSEVQFSTEEASRSSDDMAAYTHRLLKHLLNGISPEWQLASFLTDPVSQTTPMRSIPESLPSIPESNASNIANWELSSTQEIIQGCLWNQPQQYNLSHSLMNMPNVDSSASVNTGSQLQSQYNQSSQRPHQLQQHEQHQHPPQQTDTAISSNLDLLFPADDDEFWKQLFPSTE</sequence>
<keyword evidence="4" id="KW-0238">DNA-binding</keyword>
<dbReference type="PROSITE" id="PS00463">
    <property type="entry name" value="ZN2_CY6_FUNGAL_1"/>
    <property type="match status" value="1"/>
</dbReference>
<keyword evidence="2" id="KW-0479">Metal-binding</keyword>
<dbReference type="CDD" id="cd00067">
    <property type="entry name" value="GAL4"/>
    <property type="match status" value="1"/>
</dbReference>
<keyword evidence="10" id="KW-1185">Reference proteome</keyword>
<dbReference type="KEGG" id="ker:91106647"/>
<dbReference type="SMART" id="SM00066">
    <property type="entry name" value="GAL4"/>
    <property type="match status" value="1"/>
</dbReference>
<reference evidence="9 10" key="1">
    <citation type="submission" date="2024-01" db="EMBL/GenBank/DDBJ databases">
        <title>Comparative genomics of Cryptococcus and Kwoniella reveals pathogenesis evolution and contrasting modes of karyotype evolution via chromosome fusion or intercentromeric recombination.</title>
        <authorList>
            <person name="Coelho M.A."/>
            <person name="David-Palma M."/>
            <person name="Shea T."/>
            <person name="Bowers K."/>
            <person name="McGinley-Smith S."/>
            <person name="Mohammad A.W."/>
            <person name="Gnirke A."/>
            <person name="Yurkov A.M."/>
            <person name="Nowrousian M."/>
            <person name="Sun S."/>
            <person name="Cuomo C.A."/>
            <person name="Heitman J."/>
        </authorList>
    </citation>
    <scope>NUCLEOTIDE SEQUENCE [LARGE SCALE GENOMIC DNA]</scope>
    <source>
        <strain evidence="9 10">PYCC6329</strain>
    </source>
</reference>
<feature type="compositionally biased region" description="Low complexity" evidence="7">
    <location>
        <begin position="647"/>
        <end position="663"/>
    </location>
</feature>
<evidence type="ECO:0000256" key="3">
    <source>
        <dbReference type="ARBA" id="ARBA00023015"/>
    </source>
</evidence>
<dbReference type="Pfam" id="PF00172">
    <property type="entry name" value="Zn_clus"/>
    <property type="match status" value="1"/>
</dbReference>
<evidence type="ECO:0000256" key="5">
    <source>
        <dbReference type="ARBA" id="ARBA00023163"/>
    </source>
</evidence>
<dbReference type="GO" id="GO:0000976">
    <property type="term" value="F:transcription cis-regulatory region binding"/>
    <property type="evidence" value="ECO:0007669"/>
    <property type="project" value="TreeGrafter"/>
</dbReference>
<dbReference type="GeneID" id="91106647"/>
<dbReference type="PANTHER" id="PTHR31845">
    <property type="entry name" value="FINGER DOMAIN PROTEIN, PUTATIVE-RELATED"/>
    <property type="match status" value="1"/>
</dbReference>
<keyword evidence="3" id="KW-0805">Transcription regulation</keyword>
<evidence type="ECO:0000256" key="7">
    <source>
        <dbReference type="SAM" id="MobiDB-lite"/>
    </source>
</evidence>
<dbReference type="EMBL" id="CP144090">
    <property type="protein sequence ID" value="WWD09718.1"/>
    <property type="molecule type" value="Genomic_DNA"/>
</dbReference>
<dbReference type="GO" id="GO:0000981">
    <property type="term" value="F:DNA-binding transcription factor activity, RNA polymerase II-specific"/>
    <property type="evidence" value="ECO:0007669"/>
    <property type="project" value="InterPro"/>
</dbReference>
<feature type="compositionally biased region" description="Polar residues" evidence="7">
    <location>
        <begin position="636"/>
        <end position="646"/>
    </location>
</feature>
<protein>
    <recommendedName>
        <fullName evidence="8">Zn(2)-C6 fungal-type domain-containing protein</fullName>
    </recommendedName>
</protein>
<dbReference type="RefSeq" id="XP_066087685.1">
    <property type="nucleotide sequence ID" value="XM_066231588.1"/>
</dbReference>
<dbReference type="Pfam" id="PF04082">
    <property type="entry name" value="Fungal_trans"/>
    <property type="match status" value="1"/>
</dbReference>
<name>A0AAX4KTR4_9TREE</name>
<evidence type="ECO:0000256" key="1">
    <source>
        <dbReference type="ARBA" id="ARBA00004123"/>
    </source>
</evidence>
<proteinExistence type="predicted"/>